<evidence type="ECO:0000256" key="7">
    <source>
        <dbReference type="ARBA" id="ARBA00047343"/>
    </source>
</evidence>
<dbReference type="PANTHER" id="PTHR46390">
    <property type="entry name" value="MANNOSE-1-PHOSPHATE GUANYLYLTRANSFERASE"/>
    <property type="match status" value="1"/>
</dbReference>
<dbReference type="SUPFAM" id="SSF53448">
    <property type="entry name" value="Nucleotide-diphospho-sugar transferases"/>
    <property type="match status" value="1"/>
</dbReference>
<evidence type="ECO:0000259" key="8">
    <source>
        <dbReference type="Pfam" id="PF00483"/>
    </source>
</evidence>
<dbReference type="GO" id="GO:0004475">
    <property type="term" value="F:mannose-1-phosphate guanylyltransferase (GTP) activity"/>
    <property type="evidence" value="ECO:0007669"/>
    <property type="project" value="UniProtKB-EC"/>
</dbReference>
<dbReference type="FunFam" id="3.90.550.10:FF:000046">
    <property type="entry name" value="Mannose-1-phosphate guanylyltransferase (GDP)"/>
    <property type="match status" value="1"/>
</dbReference>
<organism evidence="10 11">
    <name type="scientific">Candidatus Woykebacteria bacterium RIFCSPHIGHO2_02_FULL_43_16b</name>
    <dbReference type="NCBI Taxonomy" id="1802601"/>
    <lineage>
        <taxon>Bacteria</taxon>
        <taxon>Candidatus Woykeibacteriota</taxon>
    </lineage>
</organism>
<evidence type="ECO:0000256" key="6">
    <source>
        <dbReference type="ARBA" id="ARBA00023134"/>
    </source>
</evidence>
<dbReference type="InterPro" id="IPR051161">
    <property type="entry name" value="Mannose-6P_isomerase_type2"/>
</dbReference>
<dbReference type="Pfam" id="PF00483">
    <property type="entry name" value="NTP_transferase"/>
    <property type="match status" value="1"/>
</dbReference>
<evidence type="ECO:0000256" key="3">
    <source>
        <dbReference type="ARBA" id="ARBA00022679"/>
    </source>
</evidence>
<dbReference type="InterPro" id="IPR049577">
    <property type="entry name" value="GMPP_N"/>
</dbReference>
<feature type="domain" description="MannoseP isomerase/GMP-like beta-helix" evidence="9">
    <location>
        <begin position="302"/>
        <end position="355"/>
    </location>
</feature>
<dbReference type="InterPro" id="IPR054566">
    <property type="entry name" value="ManC/GMP-like_b-helix"/>
</dbReference>
<gene>
    <name evidence="10" type="ORF">A3J50_00745</name>
</gene>
<keyword evidence="5" id="KW-0547">Nucleotide-binding</keyword>
<keyword evidence="4" id="KW-0548">Nucleotidyltransferase</keyword>
<dbReference type="Pfam" id="PF22640">
    <property type="entry name" value="ManC_GMP_beta-helix"/>
    <property type="match status" value="1"/>
</dbReference>
<dbReference type="AlphaFoldDB" id="A0A1G1WKY6"/>
<feature type="domain" description="Nucleotidyl transferase" evidence="8">
    <location>
        <begin position="8"/>
        <end position="287"/>
    </location>
</feature>
<dbReference type="Gene3D" id="3.90.550.10">
    <property type="entry name" value="Spore Coat Polysaccharide Biosynthesis Protein SpsA, Chain A"/>
    <property type="match status" value="1"/>
</dbReference>
<dbReference type="GO" id="GO:0005525">
    <property type="term" value="F:GTP binding"/>
    <property type="evidence" value="ECO:0007669"/>
    <property type="project" value="UniProtKB-KW"/>
</dbReference>
<dbReference type="EMBL" id="MHCX01000054">
    <property type="protein sequence ID" value="OGY28353.1"/>
    <property type="molecule type" value="Genomic_DNA"/>
</dbReference>
<evidence type="ECO:0000256" key="2">
    <source>
        <dbReference type="ARBA" id="ARBA00012387"/>
    </source>
</evidence>
<evidence type="ECO:0000256" key="1">
    <source>
        <dbReference type="ARBA" id="ARBA00006115"/>
    </source>
</evidence>
<dbReference type="InterPro" id="IPR005835">
    <property type="entry name" value="NTP_transferase_dom"/>
</dbReference>
<dbReference type="PANTHER" id="PTHR46390:SF1">
    <property type="entry name" value="MANNOSE-1-PHOSPHATE GUANYLYLTRANSFERASE"/>
    <property type="match status" value="1"/>
</dbReference>
<evidence type="ECO:0000259" key="9">
    <source>
        <dbReference type="Pfam" id="PF22640"/>
    </source>
</evidence>
<keyword evidence="3" id="KW-0808">Transferase</keyword>
<protein>
    <recommendedName>
        <fullName evidence="2">mannose-1-phosphate guanylyltransferase</fullName>
        <ecNumber evidence="2">2.7.7.13</ecNumber>
    </recommendedName>
</protein>
<comment type="caution">
    <text evidence="10">The sequence shown here is derived from an EMBL/GenBank/DDBJ whole genome shotgun (WGS) entry which is preliminary data.</text>
</comment>
<dbReference type="Proteomes" id="UP000177821">
    <property type="component" value="Unassembled WGS sequence"/>
</dbReference>
<comment type="catalytic activity">
    <reaction evidence="7">
        <text>alpha-D-mannose 1-phosphate + GTP + H(+) = GDP-alpha-D-mannose + diphosphate</text>
        <dbReference type="Rhea" id="RHEA:15229"/>
        <dbReference type="ChEBI" id="CHEBI:15378"/>
        <dbReference type="ChEBI" id="CHEBI:33019"/>
        <dbReference type="ChEBI" id="CHEBI:37565"/>
        <dbReference type="ChEBI" id="CHEBI:57527"/>
        <dbReference type="ChEBI" id="CHEBI:58409"/>
        <dbReference type="EC" id="2.7.7.13"/>
    </reaction>
</comment>
<name>A0A1G1WKY6_9BACT</name>
<dbReference type="GO" id="GO:0009298">
    <property type="term" value="P:GDP-mannose biosynthetic process"/>
    <property type="evidence" value="ECO:0007669"/>
    <property type="project" value="TreeGrafter"/>
</dbReference>
<keyword evidence="6" id="KW-0342">GTP-binding</keyword>
<dbReference type="EC" id="2.7.7.13" evidence="2"/>
<dbReference type="SUPFAM" id="SSF159283">
    <property type="entry name" value="Guanosine diphospho-D-mannose pyrophosphorylase/mannose-6-phosphate isomerase linker domain"/>
    <property type="match status" value="1"/>
</dbReference>
<evidence type="ECO:0000313" key="10">
    <source>
        <dbReference type="EMBL" id="OGY28353.1"/>
    </source>
</evidence>
<evidence type="ECO:0000256" key="5">
    <source>
        <dbReference type="ARBA" id="ARBA00022741"/>
    </source>
</evidence>
<dbReference type="CDD" id="cd02509">
    <property type="entry name" value="GDP-M1P_Guanylyltransferase"/>
    <property type="match status" value="1"/>
</dbReference>
<proteinExistence type="inferred from homology"/>
<dbReference type="InterPro" id="IPR029044">
    <property type="entry name" value="Nucleotide-diphossugar_trans"/>
</dbReference>
<reference evidence="10 11" key="1">
    <citation type="journal article" date="2016" name="Nat. Commun.">
        <title>Thousands of microbial genomes shed light on interconnected biogeochemical processes in an aquifer system.</title>
        <authorList>
            <person name="Anantharaman K."/>
            <person name="Brown C.T."/>
            <person name="Hug L.A."/>
            <person name="Sharon I."/>
            <person name="Castelle C.J."/>
            <person name="Probst A.J."/>
            <person name="Thomas B.C."/>
            <person name="Singh A."/>
            <person name="Wilkins M.J."/>
            <person name="Karaoz U."/>
            <person name="Brodie E.L."/>
            <person name="Williams K.H."/>
            <person name="Hubbard S.S."/>
            <person name="Banfield J.F."/>
        </authorList>
    </citation>
    <scope>NUCLEOTIDE SEQUENCE [LARGE SCALE GENOMIC DNA]</scope>
</reference>
<evidence type="ECO:0000313" key="11">
    <source>
        <dbReference type="Proteomes" id="UP000177821"/>
    </source>
</evidence>
<sequence>MNTNDIYAVIMAGGGGSRLWPKSRNRRPKQFLKLISSKTMLQETVDRIRSLVNIENVFVVTSAQYVNEVKSEINGLPEENILTEPQAKNTAIAIGLAAAKIYKLNPKAVIATLASDHLIKNPREFRSTLLRALKAASKGNYLVTIGIHPTEPHIGFGYIHSNGLKFKIDSKPVFNVESFTEKPNLVTAQAYIATGLYFWNANINAYSASSILEAFKTNMPKLYKGLTRIRDSFGKSDYQEVVTSVYENAESIAIDTGILEKANNVLMVPGDFGWSDIGSWKELHELSPISVEGNVMLGDESGEHLFIDTKNCLIHSSGRLVATIGVEDLIIVDTVDALLVCPKDRAQEVKSLVERIKKEKRVEYL</sequence>
<comment type="similarity">
    <text evidence="1">Belongs to the mannose-6-phosphate isomerase type 2 family.</text>
</comment>
<evidence type="ECO:0000256" key="4">
    <source>
        <dbReference type="ARBA" id="ARBA00022695"/>
    </source>
</evidence>
<accession>A0A1G1WKY6</accession>